<dbReference type="GO" id="GO:0016020">
    <property type="term" value="C:membrane"/>
    <property type="evidence" value="ECO:0007669"/>
    <property type="project" value="TreeGrafter"/>
</dbReference>
<dbReference type="GO" id="GO:0031410">
    <property type="term" value="C:cytoplasmic vesicle"/>
    <property type="evidence" value="ECO:0007669"/>
    <property type="project" value="TreeGrafter"/>
</dbReference>
<dbReference type="SUPFAM" id="SSF49299">
    <property type="entry name" value="PKD domain"/>
    <property type="match status" value="1"/>
</dbReference>
<feature type="non-terminal residue" evidence="1">
    <location>
        <position position="184"/>
    </location>
</feature>
<accession>A0A7R9M1R4</accession>
<organism evidence="1">
    <name type="scientific">Medioppia subpectinata</name>
    <dbReference type="NCBI Taxonomy" id="1979941"/>
    <lineage>
        <taxon>Eukaryota</taxon>
        <taxon>Metazoa</taxon>
        <taxon>Ecdysozoa</taxon>
        <taxon>Arthropoda</taxon>
        <taxon>Chelicerata</taxon>
        <taxon>Arachnida</taxon>
        <taxon>Acari</taxon>
        <taxon>Acariformes</taxon>
        <taxon>Sarcoptiformes</taxon>
        <taxon>Oribatida</taxon>
        <taxon>Brachypylina</taxon>
        <taxon>Oppioidea</taxon>
        <taxon>Oppiidae</taxon>
        <taxon>Medioppia</taxon>
    </lineage>
</organism>
<dbReference type="FunFam" id="2.60.40.10:FF:000257">
    <property type="entry name" value="Dyslexia-associated protein KIAA0319-like"/>
    <property type="match status" value="1"/>
</dbReference>
<dbReference type="EMBL" id="CAJPIZ010053886">
    <property type="protein sequence ID" value="CAG2123092.1"/>
    <property type="molecule type" value="Genomic_DNA"/>
</dbReference>
<dbReference type="EMBL" id="OC908461">
    <property type="protein sequence ID" value="CAD7650801.1"/>
    <property type="molecule type" value="Genomic_DNA"/>
</dbReference>
<name>A0A7R9M1R4_9ACAR</name>
<dbReference type="AlphaFoldDB" id="A0A7R9M1R4"/>
<evidence type="ECO:0000313" key="2">
    <source>
        <dbReference type="Proteomes" id="UP000759131"/>
    </source>
</evidence>
<dbReference type="PANTHER" id="PTHR46182">
    <property type="entry name" value="FI19480P1"/>
    <property type="match status" value="1"/>
</dbReference>
<dbReference type="Gene3D" id="2.60.40.10">
    <property type="entry name" value="Immunoglobulins"/>
    <property type="match status" value="2"/>
</dbReference>
<gene>
    <name evidence="1" type="ORF">OSB1V03_LOCUS23037</name>
</gene>
<dbReference type="InterPro" id="IPR013783">
    <property type="entry name" value="Ig-like_fold"/>
</dbReference>
<evidence type="ECO:0000313" key="1">
    <source>
        <dbReference type="EMBL" id="CAD7650801.1"/>
    </source>
</evidence>
<dbReference type="Proteomes" id="UP000759131">
    <property type="component" value="Unassembled WGS sequence"/>
</dbReference>
<reference evidence="1" key="1">
    <citation type="submission" date="2020-11" db="EMBL/GenBank/DDBJ databases">
        <authorList>
            <person name="Tran Van P."/>
        </authorList>
    </citation>
    <scope>NUCLEOTIDE SEQUENCE</scope>
</reference>
<dbReference type="Pfam" id="PF22352">
    <property type="entry name" value="K319L-like_PKD"/>
    <property type="match status" value="2"/>
</dbReference>
<dbReference type="PANTHER" id="PTHR46182:SF2">
    <property type="entry name" value="FI19480P1"/>
    <property type="match status" value="1"/>
</dbReference>
<dbReference type="OrthoDB" id="536372at2759"/>
<dbReference type="InterPro" id="IPR035986">
    <property type="entry name" value="PKD_dom_sf"/>
</dbReference>
<dbReference type="InterPro" id="IPR029865">
    <property type="entry name" value="KIAA0319-like"/>
</dbReference>
<proteinExistence type="predicted"/>
<sequence length="184" mass="20212">NESTGGSTHVVVSAGRNQTIQLPKDEVTLSAFVLPSSQSYKYEWQLISRPTSQDIGNMEGANTYQIKLSHLSAGNYTFEVMVSDTNDKNVFGTSTVNVTVLPPKRNNKPPLAVIKPANSTVQLPNKDTVLDASFSTDDNNNKIVKYEWQALVVPIGYTNTNFPPNPTLQLKDLLPGLYQLNLTV</sequence>
<dbReference type="GO" id="GO:0001764">
    <property type="term" value="P:neuron migration"/>
    <property type="evidence" value="ECO:0007669"/>
    <property type="project" value="TreeGrafter"/>
</dbReference>
<keyword evidence="2" id="KW-1185">Reference proteome</keyword>
<protein>
    <submittedName>
        <fullName evidence="1">Uncharacterized protein</fullName>
    </submittedName>
</protein>
<feature type="non-terminal residue" evidence="1">
    <location>
        <position position="1"/>
    </location>
</feature>